<reference evidence="2" key="1">
    <citation type="submission" date="2014-08" db="EMBL/GenBank/DDBJ databases">
        <authorList>
            <person name="Moulin L."/>
        </authorList>
    </citation>
    <scope>NUCLEOTIDE SEQUENCE [LARGE SCALE GENOMIC DNA]</scope>
</reference>
<evidence type="ECO:0000313" key="1">
    <source>
        <dbReference type="EMBL" id="CDX13704.1"/>
    </source>
</evidence>
<evidence type="ECO:0008006" key="3">
    <source>
        <dbReference type="Google" id="ProtNLM"/>
    </source>
</evidence>
<gene>
    <name evidence="1" type="ORF">MPL3356_150025</name>
</gene>
<sequence>MLSMTAAGASGPIYYLCTQRHAYTIGVFLGYYRHGLDDFLRIIPYEKIDRLGRLPTGNFIFTDFERLSAAQLQAASELCHRISAQDPAALMLNNPAKVPNRFDLLKRLKAAGLNTFDVHRLDDFRAVQRFPVFVRWESRHDPPLTGLLESAGALDAAIAGLPPKIRRDPDLMIVEYGAAASSDGRFRKYSAYRVGPTIYPQHCFINENWYIKFPSTRFTEADRAESRTYVAENPHASQIERVFDLAGIDYGRIDYGVVGGRIQTFEINNNPTVLARPPNWDATVNYSRYAEMHAHALRAILRPPSDVVLEIGRGNRNVDAIHASAMRRVRRRIGWFHLRRTLSLRRLRKRLANPSEQPRS</sequence>
<keyword evidence="2" id="KW-1185">Reference proteome</keyword>
<name>A0A090DDW2_MESPL</name>
<proteinExistence type="predicted"/>
<dbReference type="AlphaFoldDB" id="A0A090DDW2"/>
<dbReference type="Proteomes" id="UP000045285">
    <property type="component" value="Unassembled WGS sequence"/>
</dbReference>
<dbReference type="EMBL" id="CCMZ01000007">
    <property type="protein sequence ID" value="CDX13704.1"/>
    <property type="molecule type" value="Genomic_DNA"/>
</dbReference>
<evidence type="ECO:0000313" key="2">
    <source>
        <dbReference type="Proteomes" id="UP000045285"/>
    </source>
</evidence>
<organism evidence="1 2">
    <name type="scientific">Mesorhizobium plurifarium</name>
    <dbReference type="NCBI Taxonomy" id="69974"/>
    <lineage>
        <taxon>Bacteria</taxon>
        <taxon>Pseudomonadati</taxon>
        <taxon>Pseudomonadota</taxon>
        <taxon>Alphaproteobacteria</taxon>
        <taxon>Hyphomicrobiales</taxon>
        <taxon>Phyllobacteriaceae</taxon>
        <taxon>Mesorhizobium</taxon>
    </lineage>
</organism>
<protein>
    <recommendedName>
        <fullName evidence="3">ATP-grasp domain-containing protein</fullName>
    </recommendedName>
</protein>
<accession>A0A090DDW2</accession>